<dbReference type="Gene3D" id="1.20.120.1760">
    <property type="match status" value="1"/>
</dbReference>
<dbReference type="InterPro" id="IPR000462">
    <property type="entry name" value="CDP-OH_P_trans"/>
</dbReference>
<proteinExistence type="inferred from homology"/>
<dbReference type="GO" id="GO:0016020">
    <property type="term" value="C:membrane"/>
    <property type="evidence" value="ECO:0007669"/>
    <property type="project" value="InterPro"/>
</dbReference>
<dbReference type="InterPro" id="IPR048254">
    <property type="entry name" value="CDP_ALCOHOL_P_TRANSF_CS"/>
</dbReference>
<evidence type="ECO:0000313" key="5">
    <source>
        <dbReference type="Proteomes" id="UP000054363"/>
    </source>
</evidence>
<dbReference type="STRING" id="435908.IDSA_04475"/>
<keyword evidence="3" id="KW-1133">Transmembrane helix</keyword>
<feature type="transmembrane region" description="Helical" evidence="3">
    <location>
        <begin position="33"/>
        <end position="60"/>
    </location>
</feature>
<accession>A0A094IXW8</accession>
<dbReference type="EMBL" id="JPER01000001">
    <property type="protein sequence ID" value="KFZ31937.1"/>
    <property type="molecule type" value="Genomic_DNA"/>
</dbReference>
<keyword evidence="5" id="KW-1185">Reference proteome</keyword>
<dbReference type="OrthoDB" id="9790577at2"/>
<gene>
    <name evidence="4" type="ORF">IDSA_04475</name>
</gene>
<comment type="similarity">
    <text evidence="2">Belongs to the CDP-alcohol phosphatidyltransferase class-I family.</text>
</comment>
<name>A0A094IXW8_9GAMM</name>
<organism evidence="4 5">
    <name type="scientific">Pseudidiomarina salinarum</name>
    <dbReference type="NCBI Taxonomy" id="435908"/>
    <lineage>
        <taxon>Bacteria</taxon>
        <taxon>Pseudomonadati</taxon>
        <taxon>Pseudomonadota</taxon>
        <taxon>Gammaproteobacteria</taxon>
        <taxon>Alteromonadales</taxon>
        <taxon>Idiomarinaceae</taxon>
        <taxon>Pseudidiomarina</taxon>
    </lineage>
</organism>
<evidence type="ECO:0000256" key="3">
    <source>
        <dbReference type="SAM" id="Phobius"/>
    </source>
</evidence>
<reference evidence="4 5" key="1">
    <citation type="submission" date="2014-06" db="EMBL/GenBank/DDBJ databases">
        <title>The draft genome sequence of Idiomarina salinarum ISL-52.</title>
        <authorList>
            <person name="Du J."/>
            <person name="Shao Z."/>
        </authorList>
    </citation>
    <scope>NUCLEOTIDE SEQUENCE [LARGE SCALE GENOMIC DNA]</scope>
    <source>
        <strain evidence="4 5">ISL-52</strain>
    </source>
</reference>
<sequence>MFDPVLSRTIRPLLKACARPLVKAGISADQVTIAGFVIGILAVPALAYEQYTLALVLILINRISDGLDGAVARITQTSDAGGYLDISLDFIFYSAIPFGFLLADIQQNAVAAGFLMLTFMGTGATFLAFAVLANKRGIVNPSYPNKSLHYMGGLTEGFETIAAFVIFCLWPQWFWFTALLFAGLCWLTALTRLWAGYRTLQTNLSLDPGKE</sequence>
<comment type="caution">
    <text evidence="4">The sequence shown here is derived from an EMBL/GenBank/DDBJ whole genome shotgun (WGS) entry which is preliminary data.</text>
</comment>
<dbReference type="Proteomes" id="UP000054363">
    <property type="component" value="Unassembled WGS sequence"/>
</dbReference>
<evidence type="ECO:0000256" key="2">
    <source>
        <dbReference type="RuleBase" id="RU003750"/>
    </source>
</evidence>
<dbReference type="GO" id="GO:0016780">
    <property type="term" value="F:phosphotransferase activity, for other substituted phosphate groups"/>
    <property type="evidence" value="ECO:0007669"/>
    <property type="project" value="InterPro"/>
</dbReference>
<keyword evidence="3" id="KW-0472">Membrane</keyword>
<feature type="transmembrane region" description="Helical" evidence="3">
    <location>
        <begin position="148"/>
        <end position="167"/>
    </location>
</feature>
<dbReference type="InterPro" id="IPR043130">
    <property type="entry name" value="CDP-OH_PTrfase_TM_dom"/>
</dbReference>
<dbReference type="RefSeq" id="WP_034774520.1">
    <property type="nucleotide sequence ID" value="NZ_JPER01000001.1"/>
</dbReference>
<evidence type="ECO:0000256" key="1">
    <source>
        <dbReference type="ARBA" id="ARBA00022679"/>
    </source>
</evidence>
<dbReference type="AlphaFoldDB" id="A0A094IXW8"/>
<protein>
    <submittedName>
        <fullName evidence="4">Membrane protein</fullName>
    </submittedName>
</protein>
<dbReference type="PROSITE" id="PS00379">
    <property type="entry name" value="CDP_ALCOHOL_P_TRANSF"/>
    <property type="match status" value="1"/>
</dbReference>
<dbReference type="GO" id="GO:0008654">
    <property type="term" value="P:phospholipid biosynthetic process"/>
    <property type="evidence" value="ECO:0007669"/>
    <property type="project" value="InterPro"/>
</dbReference>
<evidence type="ECO:0000313" key="4">
    <source>
        <dbReference type="EMBL" id="KFZ31937.1"/>
    </source>
</evidence>
<keyword evidence="3" id="KW-0812">Transmembrane</keyword>
<feature type="transmembrane region" description="Helical" evidence="3">
    <location>
        <begin position="81"/>
        <end position="103"/>
    </location>
</feature>
<dbReference type="eggNOG" id="COG0558">
    <property type="taxonomic scope" value="Bacteria"/>
</dbReference>
<feature type="transmembrane region" description="Helical" evidence="3">
    <location>
        <begin position="173"/>
        <end position="195"/>
    </location>
</feature>
<keyword evidence="1 2" id="KW-0808">Transferase</keyword>
<feature type="transmembrane region" description="Helical" evidence="3">
    <location>
        <begin position="109"/>
        <end position="132"/>
    </location>
</feature>
<dbReference type="Pfam" id="PF01066">
    <property type="entry name" value="CDP-OH_P_transf"/>
    <property type="match status" value="1"/>
</dbReference>